<reference evidence="6" key="1">
    <citation type="submission" date="2017-11" db="EMBL/GenBank/DDBJ databases">
        <authorList>
            <person name="Kajale S.C."/>
            <person name="Sharma A."/>
        </authorList>
    </citation>
    <scope>NUCLEOTIDE SEQUENCE</scope>
    <source>
        <strain evidence="6">LS1_42</strain>
    </source>
</reference>
<dbReference type="CDD" id="cd00090">
    <property type="entry name" value="HTH_ARSR"/>
    <property type="match status" value="1"/>
</dbReference>
<dbReference type="InterPro" id="IPR011991">
    <property type="entry name" value="ArsR-like_HTH"/>
</dbReference>
<evidence type="ECO:0000259" key="5">
    <source>
        <dbReference type="PROSITE" id="PS51078"/>
    </source>
</evidence>
<keyword evidence="2" id="KW-0238">DNA-binding</keyword>
<keyword evidence="3" id="KW-0804">Transcription</keyword>
<dbReference type="Pfam" id="PF01614">
    <property type="entry name" value="IclR_C"/>
    <property type="match status" value="1"/>
</dbReference>
<gene>
    <name evidence="6" type="ORF">CV102_20915</name>
</gene>
<evidence type="ECO:0000259" key="4">
    <source>
        <dbReference type="PROSITE" id="PS51077"/>
    </source>
</evidence>
<feature type="domain" description="HTH iclR-type" evidence="4">
    <location>
        <begin position="8"/>
        <end position="67"/>
    </location>
</feature>
<dbReference type="Gene3D" id="3.30.450.40">
    <property type="match status" value="1"/>
</dbReference>
<dbReference type="EMBL" id="PHNJ01000015">
    <property type="protein sequence ID" value="TYL36740.1"/>
    <property type="molecule type" value="Genomic_DNA"/>
</dbReference>
<name>A0A8J8PYE2_9EURY</name>
<feature type="domain" description="IclR-ED" evidence="5">
    <location>
        <begin position="68"/>
        <end position="254"/>
    </location>
</feature>
<dbReference type="GO" id="GO:0003677">
    <property type="term" value="F:DNA binding"/>
    <property type="evidence" value="ECO:0007669"/>
    <property type="project" value="UniProtKB-KW"/>
</dbReference>
<dbReference type="PANTHER" id="PTHR30136:SF35">
    <property type="entry name" value="HTH-TYPE TRANSCRIPTIONAL REGULATOR RV1719"/>
    <property type="match status" value="1"/>
</dbReference>
<evidence type="ECO:0000256" key="2">
    <source>
        <dbReference type="ARBA" id="ARBA00023125"/>
    </source>
</evidence>
<evidence type="ECO:0000256" key="3">
    <source>
        <dbReference type="ARBA" id="ARBA00023163"/>
    </source>
</evidence>
<dbReference type="InterPro" id="IPR029016">
    <property type="entry name" value="GAF-like_dom_sf"/>
</dbReference>
<dbReference type="InterPro" id="IPR050707">
    <property type="entry name" value="HTH_MetabolicPath_Reg"/>
</dbReference>
<dbReference type="SUPFAM" id="SSF55781">
    <property type="entry name" value="GAF domain-like"/>
    <property type="match status" value="1"/>
</dbReference>
<dbReference type="InterPro" id="IPR005471">
    <property type="entry name" value="Tscrpt_reg_IclR_N"/>
</dbReference>
<comment type="caution">
    <text evidence="6">The sequence shown here is derived from an EMBL/GenBank/DDBJ whole genome shotgun (WGS) entry which is preliminary data.</text>
</comment>
<dbReference type="InterPro" id="IPR036388">
    <property type="entry name" value="WH-like_DNA-bd_sf"/>
</dbReference>
<keyword evidence="7" id="KW-1185">Reference proteome</keyword>
<dbReference type="GO" id="GO:0003700">
    <property type="term" value="F:DNA-binding transcription factor activity"/>
    <property type="evidence" value="ECO:0007669"/>
    <property type="project" value="TreeGrafter"/>
</dbReference>
<keyword evidence="1" id="KW-0805">Transcription regulation</keyword>
<dbReference type="AlphaFoldDB" id="A0A8J8PYE2"/>
<dbReference type="GO" id="GO:0045892">
    <property type="term" value="P:negative regulation of DNA-templated transcription"/>
    <property type="evidence" value="ECO:0007669"/>
    <property type="project" value="TreeGrafter"/>
</dbReference>
<evidence type="ECO:0000256" key="1">
    <source>
        <dbReference type="ARBA" id="ARBA00023015"/>
    </source>
</evidence>
<evidence type="ECO:0000313" key="6">
    <source>
        <dbReference type="EMBL" id="TYL36740.1"/>
    </source>
</evidence>
<evidence type="ECO:0000313" key="7">
    <source>
        <dbReference type="Proteomes" id="UP000766904"/>
    </source>
</evidence>
<organism evidence="6 7">
    <name type="scientific">Natronococcus pandeyae</name>
    <dbReference type="NCBI Taxonomy" id="2055836"/>
    <lineage>
        <taxon>Archaea</taxon>
        <taxon>Methanobacteriati</taxon>
        <taxon>Methanobacteriota</taxon>
        <taxon>Stenosarchaea group</taxon>
        <taxon>Halobacteria</taxon>
        <taxon>Halobacteriales</taxon>
        <taxon>Natrialbaceae</taxon>
        <taxon>Natronococcus</taxon>
    </lineage>
</organism>
<proteinExistence type="predicted"/>
<dbReference type="InterPro" id="IPR014757">
    <property type="entry name" value="Tscrpt_reg_IclR_C"/>
</dbReference>
<dbReference type="PROSITE" id="PS51077">
    <property type="entry name" value="HTH_ICLR"/>
    <property type="match status" value="1"/>
</dbReference>
<accession>A0A8J8PYE2</accession>
<dbReference type="OrthoDB" id="14763at2157"/>
<sequence>MNDPSVPISSVKRSYEVIDAIRDRGQAGVTELSEALERPKSTIHNHLQTLERLGYVVKTNGKYRLSTRYFHIGRESRATHEVFVHGIETVKRLERESNGHVQLVVEENGMGAILFATHWRDDDYAPATGRLSLSRVHLHTNAPGKAILAELPPERRSSIIDRYGLPGRTEQTITDEQALRAELETVRTQGYAVDRSEMIDGSTGVGAAITTDDHVSGAIAVYGPTAEIAEEVESGEIVSLVREHADTIQTDIVFGSSK</sequence>
<dbReference type="PROSITE" id="PS51078">
    <property type="entry name" value="ICLR_ED"/>
    <property type="match status" value="1"/>
</dbReference>
<dbReference type="SMART" id="SM00346">
    <property type="entry name" value="HTH_ICLR"/>
    <property type="match status" value="1"/>
</dbReference>
<dbReference type="Pfam" id="PF09339">
    <property type="entry name" value="HTH_IclR"/>
    <property type="match status" value="1"/>
</dbReference>
<protein>
    <submittedName>
        <fullName evidence="6">IclR family transcriptional regulator</fullName>
    </submittedName>
</protein>
<dbReference type="Proteomes" id="UP000766904">
    <property type="component" value="Unassembled WGS sequence"/>
</dbReference>
<dbReference type="SUPFAM" id="SSF46785">
    <property type="entry name" value="Winged helix' DNA-binding domain"/>
    <property type="match status" value="1"/>
</dbReference>
<dbReference type="RefSeq" id="WP_148859944.1">
    <property type="nucleotide sequence ID" value="NZ_PHNJ01000015.1"/>
</dbReference>
<dbReference type="Gene3D" id="1.10.10.10">
    <property type="entry name" value="Winged helix-like DNA-binding domain superfamily/Winged helix DNA-binding domain"/>
    <property type="match status" value="1"/>
</dbReference>
<dbReference type="PANTHER" id="PTHR30136">
    <property type="entry name" value="HELIX-TURN-HELIX TRANSCRIPTIONAL REGULATOR, ICLR FAMILY"/>
    <property type="match status" value="1"/>
</dbReference>
<dbReference type="InterPro" id="IPR036390">
    <property type="entry name" value="WH_DNA-bd_sf"/>
</dbReference>